<dbReference type="RefSeq" id="WP_012073246.1">
    <property type="nucleotide sequence ID" value="NC_009655.1"/>
</dbReference>
<dbReference type="CDD" id="cd03019">
    <property type="entry name" value="DsbA_DsbA"/>
    <property type="match status" value="1"/>
</dbReference>
<feature type="chain" id="PRO_5002704172" evidence="2">
    <location>
        <begin position="23"/>
        <end position="221"/>
    </location>
</feature>
<dbReference type="InterPro" id="IPR050824">
    <property type="entry name" value="Thiol_disulfide_DsbA"/>
</dbReference>
<dbReference type="SUPFAM" id="SSF52833">
    <property type="entry name" value="Thioredoxin-like"/>
    <property type="match status" value="1"/>
</dbReference>
<gene>
    <name evidence="3" type="ordered locus">Asuc_1511</name>
</gene>
<dbReference type="AlphaFoldDB" id="A6VPH2"/>
<dbReference type="HOGENOM" id="CLU_088255_1_0_6"/>
<dbReference type="eggNOG" id="COG1651">
    <property type="taxonomic scope" value="Bacteria"/>
</dbReference>
<dbReference type="EMBL" id="CP000746">
    <property type="protein sequence ID" value="ABR74869.1"/>
    <property type="molecule type" value="Genomic_DNA"/>
</dbReference>
<keyword evidence="4" id="KW-1185">Reference proteome</keyword>
<evidence type="ECO:0000256" key="2">
    <source>
        <dbReference type="SAM" id="SignalP"/>
    </source>
</evidence>
<evidence type="ECO:0000313" key="3">
    <source>
        <dbReference type="EMBL" id="ABR74869.1"/>
    </source>
</evidence>
<dbReference type="InterPro" id="IPR023205">
    <property type="entry name" value="DsbA/DsbL"/>
</dbReference>
<protein>
    <submittedName>
        <fullName evidence="3">TrxA protein</fullName>
    </submittedName>
</protein>
<feature type="signal peptide" evidence="2">
    <location>
        <begin position="1"/>
        <end position="22"/>
    </location>
</feature>
<dbReference type="PANTHER" id="PTHR35891:SF2">
    <property type="entry name" value="THIOL:DISULFIDE INTERCHANGE PROTEIN DSBA"/>
    <property type="match status" value="1"/>
</dbReference>
<dbReference type="KEGG" id="asu:Asuc_1511"/>
<proteinExistence type="predicted"/>
<dbReference type="STRING" id="339671.Asuc_1511"/>
<keyword evidence="1 2" id="KW-0732">Signal</keyword>
<dbReference type="Proteomes" id="UP000001114">
    <property type="component" value="Chromosome"/>
</dbReference>
<organism evidence="3 4">
    <name type="scientific">Actinobacillus succinogenes (strain ATCC 55618 / DSM 22257 / CCUG 43843 / 130Z)</name>
    <dbReference type="NCBI Taxonomy" id="339671"/>
    <lineage>
        <taxon>Bacteria</taxon>
        <taxon>Pseudomonadati</taxon>
        <taxon>Pseudomonadota</taxon>
        <taxon>Gammaproteobacteria</taxon>
        <taxon>Pasteurellales</taxon>
        <taxon>Pasteurellaceae</taxon>
        <taxon>Actinobacillus</taxon>
    </lineage>
</organism>
<name>A6VPH2_ACTSZ</name>
<evidence type="ECO:0000256" key="1">
    <source>
        <dbReference type="ARBA" id="ARBA00022729"/>
    </source>
</evidence>
<reference evidence="4" key="1">
    <citation type="journal article" date="2010" name="BMC Genomics">
        <title>A genomic perspective on the potential of Actinobacillus succinogenes for industrial succinate production.</title>
        <authorList>
            <person name="McKinlay J.B."/>
            <person name="Laivenieks M."/>
            <person name="Schindler B.D."/>
            <person name="McKinlay A.A."/>
            <person name="Siddaramappa S."/>
            <person name="Challacombe J.F."/>
            <person name="Lowry S.R."/>
            <person name="Clum A."/>
            <person name="Lapidus A.L."/>
            <person name="Burkhart K.B."/>
            <person name="Harkins V."/>
            <person name="Vieille C."/>
        </authorList>
    </citation>
    <scope>NUCLEOTIDE SEQUENCE [LARGE SCALE GENOMIC DNA]</scope>
    <source>
        <strain evidence="4">ATCC 55618 / DSM 22257 / CCUG 43843 / 130Z</strain>
    </source>
</reference>
<sequence length="221" mass="25598">MMKFWRYSLLLLLIPSAFAKNAADSFGVGKLRFKEGKDYFSYSSPIKTDERTDNKILVQSFFDYDCRNCSDVQDVLELYAQLNSNQVMVKNYPIALPKAQFSARTFYSLKAVGREDVSDSLLLETSDKHMYNKLSKMNNLLRWLEKKGVDGRTFKEMYDSPEISAALNDMVDMTEKYGVFTYPFVVIQGKYALTNSTLYNDDYTFAVMDYLVKQLTREKAE</sequence>
<dbReference type="InterPro" id="IPR036249">
    <property type="entry name" value="Thioredoxin-like_sf"/>
</dbReference>
<dbReference type="PANTHER" id="PTHR35891">
    <property type="entry name" value="THIOL:DISULFIDE INTERCHANGE PROTEIN DSBA"/>
    <property type="match status" value="1"/>
</dbReference>
<accession>A6VPH2</accession>
<evidence type="ECO:0000313" key="4">
    <source>
        <dbReference type="Proteomes" id="UP000001114"/>
    </source>
</evidence>
<dbReference type="Gene3D" id="3.40.30.10">
    <property type="entry name" value="Glutaredoxin"/>
    <property type="match status" value="1"/>
</dbReference>